<evidence type="ECO:0000256" key="2">
    <source>
        <dbReference type="ARBA" id="ARBA00022692"/>
    </source>
</evidence>
<feature type="transmembrane region" description="Helical" evidence="5">
    <location>
        <begin position="21"/>
        <end position="39"/>
    </location>
</feature>
<keyword evidence="4 5" id="KW-0472">Membrane</keyword>
<keyword evidence="2 5" id="KW-0812">Transmembrane</keyword>
<dbReference type="AlphaFoldDB" id="A0A165ZGY4"/>
<dbReference type="EMBL" id="LMCB01000012">
    <property type="protein sequence ID" value="KZL19887.1"/>
    <property type="molecule type" value="Genomic_DNA"/>
</dbReference>
<dbReference type="PATRIC" id="fig|989403.3.peg.1819"/>
<dbReference type="GO" id="GO:0016020">
    <property type="term" value="C:membrane"/>
    <property type="evidence" value="ECO:0007669"/>
    <property type="project" value="UniProtKB-SubCell"/>
</dbReference>
<dbReference type="OrthoDB" id="7060875at2"/>
<keyword evidence="8" id="KW-1185">Reference proteome</keyword>
<evidence type="ECO:0000256" key="5">
    <source>
        <dbReference type="SAM" id="Phobius"/>
    </source>
</evidence>
<dbReference type="InterPro" id="IPR007267">
    <property type="entry name" value="GtrA_DPMS_TM"/>
</dbReference>
<evidence type="ECO:0000256" key="4">
    <source>
        <dbReference type="ARBA" id="ARBA00023136"/>
    </source>
</evidence>
<organism evidence="7 8">
    <name type="scientific">Pseudovibrio axinellae</name>
    <dbReference type="NCBI Taxonomy" id="989403"/>
    <lineage>
        <taxon>Bacteria</taxon>
        <taxon>Pseudomonadati</taxon>
        <taxon>Pseudomonadota</taxon>
        <taxon>Alphaproteobacteria</taxon>
        <taxon>Hyphomicrobiales</taxon>
        <taxon>Stappiaceae</taxon>
        <taxon>Pseudovibrio</taxon>
    </lineage>
</organism>
<name>A0A165ZGY4_9HYPH</name>
<dbReference type="Proteomes" id="UP000076577">
    <property type="component" value="Unassembled WGS sequence"/>
</dbReference>
<evidence type="ECO:0000256" key="1">
    <source>
        <dbReference type="ARBA" id="ARBA00004141"/>
    </source>
</evidence>
<dbReference type="Pfam" id="PF04138">
    <property type="entry name" value="GtrA_DPMS_TM"/>
    <property type="match status" value="1"/>
</dbReference>
<reference evidence="7 8" key="1">
    <citation type="journal article" date="2016" name="Front. Microbiol.">
        <title>Comparative Genomic Analysis Reveals a Diverse Repertoire of Genes Involved in Prokaryote-Eukaryote Interactions within the Pseudovibrio Genus.</title>
        <authorList>
            <person name="Romano S."/>
            <person name="Fernandez-Guerra A."/>
            <person name="Reen F.J."/>
            <person name="Glockner F.O."/>
            <person name="Crowley S.P."/>
            <person name="O'Sullivan O."/>
            <person name="Cotter P.D."/>
            <person name="Adams C."/>
            <person name="Dobson A.D."/>
            <person name="O'Gara F."/>
        </authorList>
    </citation>
    <scope>NUCLEOTIDE SEQUENCE [LARGE SCALE GENOMIC DNA]</scope>
    <source>
        <strain evidence="7 8">Ad2</strain>
    </source>
</reference>
<dbReference type="STRING" id="989403.SAMN05421798_10955"/>
<accession>A0A165ZGY4</accession>
<sequence>MIVARLAALKVSYDTTPEFKQVVRFLLAGGFAAFVNWALRIGLTVFMPFWLAVLLAYFLGMSIGFTLYKHFVFSRAAKPESVKRQILIFLGVNMFSATVVLGLSVGLSASFQTVLPLFMAQALAHGLAIGIGALTNYFGHKLLTFRANST</sequence>
<evidence type="ECO:0000313" key="7">
    <source>
        <dbReference type="EMBL" id="KZL19887.1"/>
    </source>
</evidence>
<evidence type="ECO:0000259" key="6">
    <source>
        <dbReference type="Pfam" id="PF04138"/>
    </source>
</evidence>
<evidence type="ECO:0000256" key="3">
    <source>
        <dbReference type="ARBA" id="ARBA00022989"/>
    </source>
</evidence>
<gene>
    <name evidence="7" type="ORF">PsAD2_01709</name>
</gene>
<comment type="subcellular location">
    <subcellularLocation>
        <location evidence="1">Membrane</location>
        <topology evidence="1">Multi-pass membrane protein</topology>
    </subcellularLocation>
</comment>
<feature type="transmembrane region" description="Helical" evidence="5">
    <location>
        <begin position="45"/>
        <end position="65"/>
    </location>
</feature>
<keyword evidence="3 5" id="KW-1133">Transmembrane helix</keyword>
<feature type="transmembrane region" description="Helical" evidence="5">
    <location>
        <begin position="86"/>
        <end position="111"/>
    </location>
</feature>
<comment type="caution">
    <text evidence="7">The sequence shown here is derived from an EMBL/GenBank/DDBJ whole genome shotgun (WGS) entry which is preliminary data.</text>
</comment>
<dbReference type="GO" id="GO:0000271">
    <property type="term" value="P:polysaccharide biosynthetic process"/>
    <property type="evidence" value="ECO:0007669"/>
    <property type="project" value="InterPro"/>
</dbReference>
<evidence type="ECO:0000313" key="8">
    <source>
        <dbReference type="Proteomes" id="UP000076577"/>
    </source>
</evidence>
<feature type="domain" description="GtrA/DPMS transmembrane" evidence="6">
    <location>
        <begin position="24"/>
        <end position="145"/>
    </location>
</feature>
<proteinExistence type="predicted"/>
<protein>
    <submittedName>
        <fullName evidence="7">GtrA-like protein</fullName>
    </submittedName>
</protein>
<dbReference type="RefSeq" id="WP_068004840.1">
    <property type="nucleotide sequence ID" value="NZ_FOFM01000009.1"/>
</dbReference>
<feature type="transmembrane region" description="Helical" evidence="5">
    <location>
        <begin position="117"/>
        <end position="138"/>
    </location>
</feature>